<evidence type="ECO:0000313" key="1">
    <source>
        <dbReference type="EMBL" id="CAE7538493.1"/>
    </source>
</evidence>
<dbReference type="OrthoDB" id="406687at2759"/>
<sequence>MNECPRRLTAFFCLFTVAFWIGVTRNLYCDAEALQNIQPPFDGQLMPANITLVERKYLLIQFTKLVDVYDASQNHVGYFYDINLFVIMRFGFSDAKGRIWFEARYASFLSRFKPIIEYNLQRCAGLLVRR</sequence>
<evidence type="ECO:0000313" key="2">
    <source>
        <dbReference type="Proteomes" id="UP000649617"/>
    </source>
</evidence>
<name>A0A812TV65_SYMPI</name>
<organism evidence="1 2">
    <name type="scientific">Symbiodinium pilosum</name>
    <name type="common">Dinoflagellate</name>
    <dbReference type="NCBI Taxonomy" id="2952"/>
    <lineage>
        <taxon>Eukaryota</taxon>
        <taxon>Sar</taxon>
        <taxon>Alveolata</taxon>
        <taxon>Dinophyceae</taxon>
        <taxon>Suessiales</taxon>
        <taxon>Symbiodiniaceae</taxon>
        <taxon>Symbiodinium</taxon>
    </lineage>
</organism>
<dbReference type="EMBL" id="CAJNIZ010032602">
    <property type="protein sequence ID" value="CAE7538493.1"/>
    <property type="molecule type" value="Genomic_DNA"/>
</dbReference>
<keyword evidence="2" id="KW-1185">Reference proteome</keyword>
<protein>
    <submittedName>
        <fullName evidence="1">Iigp1 protein</fullName>
    </submittedName>
</protein>
<accession>A0A812TV65</accession>
<dbReference type="AlphaFoldDB" id="A0A812TV65"/>
<gene>
    <name evidence="1" type="primary">Iigp1</name>
    <name evidence="1" type="ORF">SPIL2461_LOCUS14246</name>
</gene>
<dbReference type="Proteomes" id="UP000649617">
    <property type="component" value="Unassembled WGS sequence"/>
</dbReference>
<reference evidence="1" key="1">
    <citation type="submission" date="2021-02" db="EMBL/GenBank/DDBJ databases">
        <authorList>
            <person name="Dougan E. K."/>
            <person name="Rhodes N."/>
            <person name="Thang M."/>
            <person name="Chan C."/>
        </authorList>
    </citation>
    <scope>NUCLEOTIDE SEQUENCE</scope>
</reference>
<comment type="caution">
    <text evidence="1">The sequence shown here is derived from an EMBL/GenBank/DDBJ whole genome shotgun (WGS) entry which is preliminary data.</text>
</comment>
<proteinExistence type="predicted"/>